<dbReference type="PANTHER" id="PTHR11712">
    <property type="entry name" value="POLYKETIDE SYNTHASE-RELATED"/>
    <property type="match status" value="1"/>
</dbReference>
<dbReference type="Gene3D" id="3.40.47.10">
    <property type="match status" value="1"/>
</dbReference>
<evidence type="ECO:0000313" key="7">
    <source>
        <dbReference type="Proteomes" id="UP000262882"/>
    </source>
</evidence>
<comment type="similarity">
    <text evidence="1 3">Belongs to the thiolase-like superfamily. Beta-ketoacyl-ACP synthases family.</text>
</comment>
<protein>
    <submittedName>
        <fullName evidence="6">Beta-ketoacyl-[acyl-carrier-protein] synthase family protein</fullName>
    </submittedName>
</protein>
<proteinExistence type="inferred from homology"/>
<keyword evidence="4" id="KW-0472">Membrane</keyword>
<feature type="domain" description="Ketosynthase family 3 (KS3)" evidence="5">
    <location>
        <begin position="13"/>
        <end position="419"/>
    </location>
</feature>
<evidence type="ECO:0000256" key="3">
    <source>
        <dbReference type="RuleBase" id="RU003694"/>
    </source>
</evidence>
<dbReference type="OrthoDB" id="9808669at2"/>
<dbReference type="InterPro" id="IPR000794">
    <property type="entry name" value="Beta-ketoacyl_synthase"/>
</dbReference>
<dbReference type="SMART" id="SM00825">
    <property type="entry name" value="PKS_KS"/>
    <property type="match status" value="1"/>
</dbReference>
<dbReference type="PROSITE" id="PS52004">
    <property type="entry name" value="KS3_2"/>
    <property type="match status" value="1"/>
</dbReference>
<dbReference type="Pfam" id="PF00109">
    <property type="entry name" value="ketoacyl-synt"/>
    <property type="match status" value="1"/>
</dbReference>
<dbReference type="InterPro" id="IPR016039">
    <property type="entry name" value="Thiolase-like"/>
</dbReference>
<evidence type="ECO:0000256" key="4">
    <source>
        <dbReference type="SAM" id="Phobius"/>
    </source>
</evidence>
<dbReference type="Proteomes" id="UP000262882">
    <property type="component" value="Unassembled WGS sequence"/>
</dbReference>
<name>A0A372GGL0_9ACTN</name>
<keyword evidence="4" id="KW-0812">Transmembrane</keyword>
<accession>A0A372GGL0</accession>
<dbReference type="Pfam" id="PF02801">
    <property type="entry name" value="Ketoacyl-synt_C"/>
    <property type="match status" value="1"/>
</dbReference>
<dbReference type="InterPro" id="IPR014031">
    <property type="entry name" value="Ketoacyl_synth_C"/>
</dbReference>
<feature type="transmembrane region" description="Helical" evidence="4">
    <location>
        <begin position="16"/>
        <end position="38"/>
    </location>
</feature>
<dbReference type="SUPFAM" id="SSF53901">
    <property type="entry name" value="Thiolase-like"/>
    <property type="match status" value="2"/>
</dbReference>
<evidence type="ECO:0000256" key="2">
    <source>
        <dbReference type="ARBA" id="ARBA00022679"/>
    </source>
</evidence>
<gene>
    <name evidence="6" type="ORF">D0T12_19580</name>
</gene>
<organism evidence="6 7">
    <name type="scientific">Actinomadura spongiicola</name>
    <dbReference type="NCBI Taxonomy" id="2303421"/>
    <lineage>
        <taxon>Bacteria</taxon>
        <taxon>Bacillati</taxon>
        <taxon>Actinomycetota</taxon>
        <taxon>Actinomycetes</taxon>
        <taxon>Streptosporangiales</taxon>
        <taxon>Thermomonosporaceae</taxon>
        <taxon>Actinomadura</taxon>
    </lineage>
</organism>
<dbReference type="EMBL" id="QVNQ01000005">
    <property type="protein sequence ID" value="RFS84322.1"/>
    <property type="molecule type" value="Genomic_DNA"/>
</dbReference>
<keyword evidence="7" id="KW-1185">Reference proteome</keyword>
<dbReference type="InterPro" id="IPR020841">
    <property type="entry name" value="PKS_Beta-ketoAc_synthase_dom"/>
</dbReference>
<sequence>MTARAAPRPSARGRRVVVTGLGVISPIGVGLAAFAAGLRTGRSGAAPVRGFDTTGFEHDIACEVPDFDAADWLQELDPADLGRASRFAVAAARLAVADASGDPAAAEHTVARLRSRHGLIAIGTTMGESRDIDALVAQELAHGPAGMSPALARRINAGRLSVSIAHELGLTDVEPVTVPTACAAGNYAIGHGYDAVRAGDVDFALCGGADALCRKTFAGFYRLGAMAPDRCRPFDLDRRGMLTGEGAGVLLLEDLESARARGARIHAEVLGYGLNCDAAHPVAPDSDSVARCMRLALDDANVEPEEVDLISAHGTATKANDIAEARAIRGVFGDASPPRTVSMKSMLGHTLGAASALAAIGCVVAIGEGFIPPTINHEETDPECGLDCVPNEAVEADLRVVQNNALAFGGNNAVLLLGRYEEPS</sequence>
<dbReference type="InterPro" id="IPR014030">
    <property type="entry name" value="Ketoacyl_synth_N"/>
</dbReference>
<evidence type="ECO:0000259" key="5">
    <source>
        <dbReference type="PROSITE" id="PS52004"/>
    </source>
</evidence>
<dbReference type="CDD" id="cd00834">
    <property type="entry name" value="KAS_I_II"/>
    <property type="match status" value="1"/>
</dbReference>
<dbReference type="GO" id="GO:0004315">
    <property type="term" value="F:3-oxoacyl-[acyl-carrier-protein] synthase activity"/>
    <property type="evidence" value="ECO:0007669"/>
    <property type="project" value="TreeGrafter"/>
</dbReference>
<evidence type="ECO:0000313" key="6">
    <source>
        <dbReference type="EMBL" id="RFS84322.1"/>
    </source>
</evidence>
<dbReference type="RefSeq" id="WP_117401012.1">
    <property type="nucleotide sequence ID" value="NZ_QVNQ01000005.1"/>
</dbReference>
<dbReference type="PANTHER" id="PTHR11712:SF336">
    <property type="entry name" value="3-OXOACYL-[ACYL-CARRIER-PROTEIN] SYNTHASE, MITOCHONDRIAL"/>
    <property type="match status" value="1"/>
</dbReference>
<dbReference type="GO" id="GO:0006633">
    <property type="term" value="P:fatty acid biosynthetic process"/>
    <property type="evidence" value="ECO:0007669"/>
    <property type="project" value="TreeGrafter"/>
</dbReference>
<comment type="caution">
    <text evidence="6">The sequence shown here is derived from an EMBL/GenBank/DDBJ whole genome shotgun (WGS) entry which is preliminary data.</text>
</comment>
<evidence type="ECO:0000256" key="1">
    <source>
        <dbReference type="ARBA" id="ARBA00008467"/>
    </source>
</evidence>
<keyword evidence="2 3" id="KW-0808">Transferase</keyword>
<reference evidence="6 7" key="1">
    <citation type="submission" date="2018-08" db="EMBL/GenBank/DDBJ databases">
        <title>Actinomadura spongicola sp. nov., isolated from marine sponge Leucetta chagosensis.</title>
        <authorList>
            <person name="Li L."/>
            <person name="Lin H.W."/>
        </authorList>
    </citation>
    <scope>NUCLEOTIDE SEQUENCE [LARGE SCALE GENOMIC DNA]</scope>
    <source>
        <strain evidence="6 7">LHW52907</strain>
    </source>
</reference>
<keyword evidence="4" id="KW-1133">Transmembrane helix</keyword>
<dbReference type="AlphaFoldDB" id="A0A372GGL0"/>